<keyword evidence="1" id="KW-0812">Transmembrane</keyword>
<evidence type="ECO:0008006" key="4">
    <source>
        <dbReference type="Google" id="ProtNLM"/>
    </source>
</evidence>
<keyword evidence="3" id="KW-1185">Reference proteome</keyword>
<dbReference type="AlphaFoldDB" id="A0A8D6SV40"/>
<proteinExistence type="predicted"/>
<evidence type="ECO:0000313" key="3">
    <source>
        <dbReference type="Proteomes" id="UP000679213"/>
    </source>
</evidence>
<reference evidence="2 3" key="1">
    <citation type="submission" date="2020-04" db="EMBL/GenBank/DDBJ databases">
        <authorList>
            <consortium name="Genoscope - CEA"/>
            <person name="William W."/>
        </authorList>
    </citation>
    <scope>NUCLEOTIDE SEQUENCE [LARGE SCALE GENOMIC DNA]</scope>
    <source>
        <strain evidence="2 3">SG7</strain>
    </source>
</reference>
<keyword evidence="1" id="KW-1133">Transmembrane helix</keyword>
<organism evidence="2 3">
    <name type="scientific">Methanocaldococcus lauensis</name>
    <dbReference type="NCBI Taxonomy" id="2546128"/>
    <lineage>
        <taxon>Archaea</taxon>
        <taxon>Methanobacteriati</taxon>
        <taxon>Methanobacteriota</taxon>
        <taxon>Methanomada group</taxon>
        <taxon>Methanococci</taxon>
        <taxon>Methanococcales</taxon>
        <taxon>Methanocaldococcaceae</taxon>
        <taxon>Methanocaldococcus</taxon>
    </lineage>
</organism>
<dbReference type="Proteomes" id="UP000679213">
    <property type="component" value="Chromosome I"/>
</dbReference>
<protein>
    <recommendedName>
        <fullName evidence="4">DUF5518 domain-containing protein</fullName>
    </recommendedName>
</protein>
<dbReference type="InterPro" id="IPR040493">
    <property type="entry name" value="DUF5518"/>
</dbReference>
<dbReference type="EMBL" id="LR792632">
    <property type="protein sequence ID" value="CAB3289282.1"/>
    <property type="molecule type" value="Genomic_DNA"/>
</dbReference>
<feature type="transmembrane region" description="Helical" evidence="1">
    <location>
        <begin position="55"/>
        <end position="77"/>
    </location>
</feature>
<dbReference type="GeneID" id="65883943"/>
<feature type="transmembrane region" description="Helical" evidence="1">
    <location>
        <begin position="89"/>
        <end position="122"/>
    </location>
</feature>
<dbReference type="Pfam" id="PF17647">
    <property type="entry name" value="DUF5518"/>
    <property type="match status" value="1"/>
</dbReference>
<gene>
    <name evidence="2" type="ORF">MLAUSG7_1146</name>
</gene>
<dbReference type="KEGG" id="mesg:MLAUSG7_1146"/>
<sequence length="125" mass="12698">MVNFDTEKMLNPSIIGGIVNGVLGAICCLGYIVGGAVAAHLYVNAGGSLDYENCGVVGAISGVIGGIIATILSFLILASIMPMMEFKSYAFLAGTSIIIGLISGIIFGAILGAIGGILYVVIKNR</sequence>
<feature type="transmembrane region" description="Helical" evidence="1">
    <location>
        <begin position="21"/>
        <end position="43"/>
    </location>
</feature>
<dbReference type="RefSeq" id="WP_214399498.1">
    <property type="nucleotide sequence ID" value="NZ_LR792632.1"/>
</dbReference>
<evidence type="ECO:0000256" key="1">
    <source>
        <dbReference type="SAM" id="Phobius"/>
    </source>
</evidence>
<accession>A0A8D6SV40</accession>
<keyword evidence="1" id="KW-0472">Membrane</keyword>
<evidence type="ECO:0000313" key="2">
    <source>
        <dbReference type="EMBL" id="CAB3289282.1"/>
    </source>
</evidence>
<name>A0A8D6SV40_9EURY</name>